<proteinExistence type="predicted"/>
<evidence type="ECO:0000313" key="1">
    <source>
        <dbReference type="EMBL" id="KAJ9049527.1"/>
    </source>
</evidence>
<protein>
    <submittedName>
        <fullName evidence="1">Uncharacterized protein</fullName>
    </submittedName>
</protein>
<reference evidence="1" key="1">
    <citation type="submission" date="2022-04" db="EMBL/GenBank/DDBJ databases">
        <title>Genome of the entomopathogenic fungus Entomophthora muscae.</title>
        <authorList>
            <person name="Elya C."/>
            <person name="Lovett B.R."/>
            <person name="Lee E."/>
            <person name="Macias A.M."/>
            <person name="Hajek A.E."/>
            <person name="De Bivort B.L."/>
            <person name="Kasson M.T."/>
            <person name="De Fine Licht H.H."/>
            <person name="Stajich J.E."/>
        </authorList>
    </citation>
    <scope>NUCLEOTIDE SEQUENCE</scope>
    <source>
        <strain evidence="1">Berkeley</strain>
    </source>
</reference>
<gene>
    <name evidence="1" type="ORF">DSO57_1023536</name>
</gene>
<accession>A0ACC2RHH9</accession>
<name>A0ACC2RHH9_9FUNG</name>
<comment type="caution">
    <text evidence="1">The sequence shown here is derived from an EMBL/GenBank/DDBJ whole genome shotgun (WGS) entry which is preliminary data.</text>
</comment>
<organism evidence="1 2">
    <name type="scientific">Entomophthora muscae</name>
    <dbReference type="NCBI Taxonomy" id="34485"/>
    <lineage>
        <taxon>Eukaryota</taxon>
        <taxon>Fungi</taxon>
        <taxon>Fungi incertae sedis</taxon>
        <taxon>Zoopagomycota</taxon>
        <taxon>Entomophthoromycotina</taxon>
        <taxon>Entomophthoromycetes</taxon>
        <taxon>Entomophthorales</taxon>
        <taxon>Entomophthoraceae</taxon>
        <taxon>Entomophthora</taxon>
    </lineage>
</organism>
<dbReference type="Proteomes" id="UP001165960">
    <property type="component" value="Unassembled WGS sequence"/>
</dbReference>
<sequence>MDNNINQLKSPLDVPQFQLSNSTPNMQAQDINAQLPAGASSFQPPNSDYLQPQQMVNLLSTSSPQVLKERIEELKRLTNKLQFMKDSVVQAFSPLLNSEASITAVPPEFGILVQRAQSQINEFKMACHTSTAFIQEAETHLNPNGTMFVGIKRKTALQDEYPQRDNSFGREALLKKKPHTTQSVTSDLPRERLKAKCLQINSLRNNPPIEKLIGLKEITDDWNAIFFKETVPAGCFISDSDLSNQYQTIQVKILNEFTAILLVQDIKEEKIRRIHKVNFFSTTEQDKTFEDSEHHVYKALTNASIEQLPFPSNVPDTYPISNGDPLLHILDWIYSFKEMFSTPCAKCNKVMMFTPTSPAKFLPPIIRRYDPFASCFVPLHTNCAQSI</sequence>
<dbReference type="EMBL" id="QTSX02007223">
    <property type="protein sequence ID" value="KAJ9049527.1"/>
    <property type="molecule type" value="Genomic_DNA"/>
</dbReference>
<evidence type="ECO:0000313" key="2">
    <source>
        <dbReference type="Proteomes" id="UP001165960"/>
    </source>
</evidence>
<keyword evidence="2" id="KW-1185">Reference proteome</keyword>